<gene>
    <name evidence="3" type="primary">LOC105230283</name>
</gene>
<feature type="compositionally biased region" description="Low complexity" evidence="1">
    <location>
        <begin position="867"/>
        <end position="897"/>
    </location>
</feature>
<feature type="compositionally biased region" description="Polar residues" evidence="1">
    <location>
        <begin position="1152"/>
        <end position="1161"/>
    </location>
</feature>
<evidence type="ECO:0000313" key="3">
    <source>
        <dbReference type="RefSeq" id="XP_011209274.2"/>
    </source>
</evidence>
<sequence length="1751" mass="194062">MDTPKLQPITNKAKHNSGNANNSAPDNEGSTGNNYGGSARFNNNSGGNGSNVIGSDVSNQSVGSNDRRYNYGAPPRRDFIAGTRNKYQTPSDTYFSLRSDQSPYYSTQWNPNRYNNGPNNRNSNHWTNDYNSNNYNSNSNYWQNDQERRRDKTSSPFGNEVDRRPFNTQRKDNNTPTASRTEKRADLTSTVNNINTSESSNDTGKTLTNTTHTSNETDREKIEKPKSTENSKAIEKPRRNAVRSSPRKKVSKTKPLNVKDIPEDKSKTEKKSSSNSVKKKNTDDIADNSRENSITDDKGETERIENFTASDCSQIEKCKEENTTKTVKQNKALESSDNKKEKSKTIENIADQVCRESEKSRSINKGSNICDDTSGKTIAEPSIDLNKDVTKVQTTESSSEVSKDETTNLRCKITKQAKNTNFDKTKQKSKVSDKESNSSDTNLIVEEPLQQTTIQKTIPSDISRSLDQEQKTEISDKKQETDESITFISESLLEKNDRQIDGNTNSIVVTSYDVNITETTTTDVPCIDNDLNASDISENREINDEEISRLVCRVSPIEKTKAKKPKISIIPLSRLIRNELIELTDDSSVTEIEDVPPVTLATFTPNKRVCRPNLVKRRRKISTCSNSSGTTENLIEKVAGMDKFGIKQVINSCGTRFDEALKAQARKRLREEIRRQLKSMNLETAKDDESVNFVPDDIVDAICIPDIVLEEIRKAFGIEIFCNKNTDALQDAALGIIVSNTQQEATTSNKATSEESTPTTIVAAPLQESIVETSTTTIQPIPDSINTTENVTENDTTLQKENVSVEPEKVSETNVEQTSSKVAETTNPTTKETENISKENKTRTRRIPMGRKSGRKNVNKDVIRVDSSSSSSSSSTSSSSSSSDTESESSAKSTSSSVKRRRLKLRVDAQNIVESFEKLLLPNLSENLKSRYHNKFSNSTYTRLHFISCICTSEYNTKKFTKPEIAKIQSNLKSEDRTVALEFLMREIVNVFNKQKEAAKKERSSNRLRKSTETADKPHASDAPAVETSRAHETNDGGIYVDKANGISTVAVKSTCGNSIRKSANAAEKVDSAKNCMQSKARSTTPSTTPTKHQNQSVNGQTLMSKRAKDGDRAKSAGNAEATDNAVGERHKTGVNTHSEACNNSFEINNTTNQEDSLASVTTRQPPTATTTCGSGASNEQGSRNVAFESINSRTHLSESSCCSELQSPTNLRSLQRDHLFDNKFSSNGGSLIGYENSITGLCGISSIPTLMSSSLFPNVDLEALRQKNILGEFVVNNLREFDMKLMELHKRKMFIEEMILKLQKDKMEVDMQTMQLQNEKFLLLNTAMTAAASELPTRDTARTTPVSQNTEATPGTSLKTTARGIQTNLPNQRKRRANGSNTPAVKRKRGPRKRGGVRKPGGTRNVGKQPKSQTNAANATAIGETSAMDECEASPCTAISDLEQAFSDIEPPFDGVDMPVSTINVRSSLTQVHLYERWLVATGEDGRLYQFNAKTLKLEKEFSKHSEAITHSYLCREKKMLYTTSLDGYMKKTSLENFALDIQSVYLQEPLQCIEGKWGSAFIGSRWGNIFTYDISSNILNNSTISSSEASITAIKATKEGPRRILIVASKSKEIQIRDASSGLLLRTLTLPDAMKAYSLLLDDGCIYCGTQRRDVLKIDFTTGQHLSPFNCGSGAVSMRLYQNKFLLVGSYDGFVYVIDKAKERHCGRYAGCSGNILTLVVISNKIIVTAKDKTLRVIELPQNLGTKRK</sequence>
<feature type="compositionally biased region" description="Polar residues" evidence="1">
    <location>
        <begin position="85"/>
        <end position="109"/>
    </location>
</feature>
<dbReference type="SMART" id="SM00320">
    <property type="entry name" value="WD40"/>
    <property type="match status" value="4"/>
</dbReference>
<evidence type="ECO:0000256" key="1">
    <source>
        <dbReference type="SAM" id="MobiDB-lite"/>
    </source>
</evidence>
<proteinExistence type="predicted"/>
<feature type="compositionally biased region" description="Low complexity" evidence="1">
    <location>
        <begin position="110"/>
        <end position="144"/>
    </location>
</feature>
<dbReference type="KEGG" id="bdr:105230283"/>
<dbReference type="GO" id="GO:0003723">
    <property type="term" value="F:RNA binding"/>
    <property type="evidence" value="ECO:0007669"/>
    <property type="project" value="InterPro"/>
</dbReference>
<accession>A0A6I9VGN7</accession>
<feature type="compositionally biased region" description="Basic and acidic residues" evidence="1">
    <location>
        <begin position="996"/>
        <end position="1020"/>
    </location>
</feature>
<feature type="compositionally biased region" description="Low complexity" evidence="1">
    <location>
        <begin position="201"/>
        <end position="214"/>
    </location>
</feature>
<feature type="compositionally biased region" description="Basic and acidic residues" evidence="1">
    <location>
        <begin position="831"/>
        <end position="842"/>
    </location>
</feature>
<dbReference type="OrthoDB" id="10002522at2759"/>
<dbReference type="Gene3D" id="2.130.10.10">
    <property type="entry name" value="YVTN repeat-like/Quinoprotein amine dehydrogenase"/>
    <property type="match status" value="1"/>
</dbReference>
<feature type="compositionally biased region" description="Basic and acidic residues" evidence="1">
    <location>
        <begin position="280"/>
        <end position="305"/>
    </location>
</feature>
<feature type="compositionally biased region" description="Basic and acidic residues" evidence="1">
    <location>
        <begin position="260"/>
        <end position="272"/>
    </location>
</feature>
<feature type="compositionally biased region" description="Low complexity" evidence="1">
    <location>
        <begin position="36"/>
        <end position="59"/>
    </location>
</feature>
<feature type="compositionally biased region" description="Basic and acidic residues" evidence="1">
    <location>
        <begin position="424"/>
        <end position="437"/>
    </location>
</feature>
<feature type="region of interest" description="Disordered" evidence="1">
    <location>
        <begin position="424"/>
        <end position="481"/>
    </location>
</feature>
<protein>
    <submittedName>
        <fullName evidence="3">Serine-rich adhesin for platelets isoform X1</fullName>
    </submittedName>
</protein>
<organism evidence="2 3">
    <name type="scientific">Bactrocera dorsalis</name>
    <name type="common">Oriental fruit fly</name>
    <name type="synonym">Dacus dorsalis</name>
    <dbReference type="NCBI Taxonomy" id="27457"/>
    <lineage>
        <taxon>Eukaryota</taxon>
        <taxon>Metazoa</taxon>
        <taxon>Ecdysozoa</taxon>
        <taxon>Arthropoda</taxon>
        <taxon>Hexapoda</taxon>
        <taxon>Insecta</taxon>
        <taxon>Pterygota</taxon>
        <taxon>Neoptera</taxon>
        <taxon>Endopterygota</taxon>
        <taxon>Diptera</taxon>
        <taxon>Brachycera</taxon>
        <taxon>Muscomorpha</taxon>
        <taxon>Tephritoidea</taxon>
        <taxon>Tephritidae</taxon>
        <taxon>Bactrocera</taxon>
        <taxon>Bactrocera</taxon>
    </lineage>
</organism>
<dbReference type="InParanoid" id="A0A6I9VGN7"/>
<feature type="compositionally biased region" description="Basic residues" evidence="1">
    <location>
        <begin position="239"/>
        <end position="252"/>
    </location>
</feature>
<feature type="compositionally biased region" description="Polar residues" evidence="1">
    <location>
        <begin position="1173"/>
        <end position="1182"/>
    </location>
</feature>
<feature type="region of interest" description="Disordered" evidence="1">
    <location>
        <begin position="1"/>
        <end position="344"/>
    </location>
</feature>
<dbReference type="GeneID" id="105230283"/>
<reference evidence="2" key="1">
    <citation type="submission" date="2025-05" db="UniProtKB">
        <authorList>
            <consortium name="RefSeq"/>
        </authorList>
    </citation>
    <scope>NUCLEOTIDE SEQUENCE [LARGE SCALE GENOMIC DNA]</scope>
</reference>
<feature type="region of interest" description="Disordered" evidence="1">
    <location>
        <begin position="781"/>
        <end position="900"/>
    </location>
</feature>
<dbReference type="InterPro" id="IPR042622">
    <property type="entry name" value="Znf106"/>
</dbReference>
<feature type="compositionally biased region" description="Basic and acidic residues" evidence="1">
    <location>
        <begin position="334"/>
        <end position="344"/>
    </location>
</feature>
<feature type="compositionally biased region" description="Basic and acidic residues" evidence="1">
    <location>
        <begin position="160"/>
        <end position="173"/>
    </location>
</feature>
<feature type="compositionally biased region" description="Polar residues" evidence="1">
    <location>
        <begin position="449"/>
        <end position="463"/>
    </location>
</feature>
<feature type="compositionally biased region" description="Basic and acidic residues" evidence="1">
    <location>
        <begin position="65"/>
        <end position="79"/>
    </location>
</feature>
<reference evidence="3" key="2">
    <citation type="submission" date="2025-08" db="UniProtKB">
        <authorList>
            <consortium name="RefSeq"/>
        </authorList>
    </citation>
    <scope>IDENTIFICATION</scope>
    <source>
        <tissue evidence="3">Adult</tissue>
    </source>
</reference>
<dbReference type="FunCoup" id="A0A6I9VGN7">
    <property type="interactions" value="522"/>
</dbReference>
<dbReference type="Proteomes" id="UP001652620">
    <property type="component" value="Chromosome 2"/>
</dbReference>
<dbReference type="RefSeq" id="XP_011209274.2">
    <property type="nucleotide sequence ID" value="XM_011210972.4"/>
</dbReference>
<name>A0A6I9VGN7_BACDO</name>
<feature type="compositionally biased region" description="Basic and acidic residues" evidence="1">
    <location>
        <begin position="314"/>
        <end position="323"/>
    </location>
</feature>
<dbReference type="InterPro" id="IPR036322">
    <property type="entry name" value="WD40_repeat_dom_sf"/>
</dbReference>
<feature type="region of interest" description="Disordered" evidence="1">
    <location>
        <begin position="1334"/>
        <end position="1419"/>
    </location>
</feature>
<feature type="compositionally biased region" description="Basic residues" evidence="1">
    <location>
        <begin position="1386"/>
        <end position="1398"/>
    </location>
</feature>
<feature type="compositionally biased region" description="Polar residues" evidence="1">
    <location>
        <begin position="324"/>
        <end position="333"/>
    </location>
</feature>
<feature type="compositionally biased region" description="Polar residues" evidence="1">
    <location>
        <begin position="1075"/>
        <end position="1104"/>
    </location>
</feature>
<feature type="compositionally biased region" description="Low complexity" evidence="1">
    <location>
        <begin position="786"/>
        <end position="797"/>
    </location>
</feature>
<feature type="compositionally biased region" description="Low complexity" evidence="1">
    <location>
        <begin position="1162"/>
        <end position="1172"/>
    </location>
</feature>
<dbReference type="InterPro" id="IPR001680">
    <property type="entry name" value="WD40_rpt"/>
</dbReference>
<dbReference type="PANTHER" id="PTHR14435">
    <property type="entry name" value="ZINC FINGER PROTEIN 106"/>
    <property type="match status" value="1"/>
</dbReference>
<feature type="compositionally biased region" description="Polar residues" evidence="1">
    <location>
        <begin position="16"/>
        <end position="33"/>
    </location>
</feature>
<feature type="region of interest" description="Disordered" evidence="1">
    <location>
        <begin position="996"/>
        <end position="1041"/>
    </location>
</feature>
<feature type="compositionally biased region" description="Basic and acidic residues" evidence="1">
    <location>
        <begin position="215"/>
        <end position="238"/>
    </location>
</feature>
<dbReference type="InterPro" id="IPR015943">
    <property type="entry name" value="WD40/YVTN_repeat-like_dom_sf"/>
</dbReference>
<feature type="compositionally biased region" description="Basic residues" evidence="1">
    <location>
        <begin position="843"/>
        <end position="857"/>
    </location>
</feature>
<keyword evidence="2" id="KW-1185">Reference proteome</keyword>
<feature type="compositionally biased region" description="Polar residues" evidence="1">
    <location>
        <begin position="1343"/>
        <end position="1372"/>
    </location>
</feature>
<dbReference type="PANTHER" id="PTHR14435:SF2">
    <property type="entry name" value="ZINC FINGER PROTEIN 106"/>
    <property type="match status" value="1"/>
</dbReference>
<feature type="region of interest" description="Disordered" evidence="1">
    <location>
        <begin position="1152"/>
        <end position="1182"/>
    </location>
</feature>
<dbReference type="SUPFAM" id="SSF50978">
    <property type="entry name" value="WD40 repeat-like"/>
    <property type="match status" value="1"/>
</dbReference>
<feature type="region of interest" description="Disordered" evidence="1">
    <location>
        <begin position="1063"/>
        <end position="1130"/>
    </location>
</feature>
<feature type="compositionally biased region" description="Polar residues" evidence="1">
    <location>
        <begin position="812"/>
        <end position="823"/>
    </location>
</feature>
<feature type="compositionally biased region" description="Basic and acidic residues" evidence="1">
    <location>
        <begin position="464"/>
        <end position="481"/>
    </location>
</feature>
<evidence type="ECO:0000313" key="2">
    <source>
        <dbReference type="Proteomes" id="UP001652620"/>
    </source>
</evidence>
<feature type="compositionally biased region" description="Polar residues" evidence="1">
    <location>
        <begin position="187"/>
        <end position="200"/>
    </location>
</feature>